<evidence type="ECO:0000256" key="5">
    <source>
        <dbReference type="ARBA" id="ARBA00022692"/>
    </source>
</evidence>
<feature type="domain" description="TonB-dependent receptor-like beta-barrel" evidence="13">
    <location>
        <begin position="286"/>
        <end position="709"/>
    </location>
</feature>
<proteinExistence type="inferred from homology"/>
<dbReference type="SUPFAM" id="SSF56935">
    <property type="entry name" value="Porins"/>
    <property type="match status" value="1"/>
</dbReference>
<dbReference type="Proteomes" id="UP001326110">
    <property type="component" value="Chromosome"/>
</dbReference>
<dbReference type="EMBL" id="CP140152">
    <property type="protein sequence ID" value="WQH02649.1"/>
    <property type="molecule type" value="Genomic_DNA"/>
</dbReference>
<keyword evidence="3 11" id="KW-1134">Transmembrane beta strand</keyword>
<evidence type="ECO:0000259" key="14">
    <source>
        <dbReference type="Pfam" id="PF07715"/>
    </source>
</evidence>
<dbReference type="InterPro" id="IPR036942">
    <property type="entry name" value="Beta-barrel_TonB_sf"/>
</dbReference>
<keyword evidence="8 12" id="KW-0798">TonB box</keyword>
<evidence type="ECO:0000256" key="10">
    <source>
        <dbReference type="ARBA" id="ARBA00023237"/>
    </source>
</evidence>
<dbReference type="RefSeq" id="WP_322533667.1">
    <property type="nucleotide sequence ID" value="NZ_CP140152.1"/>
</dbReference>
<keyword evidence="2 11" id="KW-0813">Transport</keyword>
<keyword evidence="4" id="KW-0410">Iron transport</keyword>
<dbReference type="Pfam" id="PF00593">
    <property type="entry name" value="TonB_dep_Rec_b-barrel"/>
    <property type="match status" value="1"/>
</dbReference>
<evidence type="ECO:0000313" key="16">
    <source>
        <dbReference type="Proteomes" id="UP001326110"/>
    </source>
</evidence>
<evidence type="ECO:0000259" key="13">
    <source>
        <dbReference type="Pfam" id="PF00593"/>
    </source>
</evidence>
<name>A0ABZ0XSJ3_9BURK</name>
<feature type="domain" description="TonB-dependent receptor plug" evidence="14">
    <location>
        <begin position="74"/>
        <end position="180"/>
    </location>
</feature>
<evidence type="ECO:0000256" key="8">
    <source>
        <dbReference type="ARBA" id="ARBA00023077"/>
    </source>
</evidence>
<evidence type="ECO:0000256" key="7">
    <source>
        <dbReference type="ARBA" id="ARBA00023065"/>
    </source>
</evidence>
<dbReference type="PANTHER" id="PTHR32552:SF81">
    <property type="entry name" value="TONB-DEPENDENT OUTER MEMBRANE RECEPTOR"/>
    <property type="match status" value="1"/>
</dbReference>
<dbReference type="Gene3D" id="2.40.170.20">
    <property type="entry name" value="TonB-dependent receptor, beta-barrel domain"/>
    <property type="match status" value="1"/>
</dbReference>
<dbReference type="InterPro" id="IPR012910">
    <property type="entry name" value="Plug_dom"/>
</dbReference>
<sequence length="739" mass="78897">MPLEIDASPGLRAVAARPPHADHHAHNHVHHRVGIASLGAILLAACGSAAAQQPSQDNPLIEVIVTAQKTAQPASKTPLALSVLGGEELRQSGATNAVALTELAPNVQISTDSGKLQVAIRGVVSLDTSEKGDSSTAFNVDGAYIGRSEAQLGSFLDLERIEVLRGPQGTLYGRNATAGAINLITNKPGKKLEGRIDTEIGDFGARRVEGMVNIPVNDTLALRAAAVKVRHDSYLKPGPNTVGLTDQDDTAARVHALLTFSPTTTWLLTAERSKAGGNGASSVPLTNFFIGTPIASGNNLAHPVYVDRGADTQRTAAARYTDTGSYKDDVATSLRSELKTTLGDAVDVTWQFARLESKLDELNNGTYFGFPMYNPMFGDSTQRTHELRFNSAGAPRLSWVAGLYHYDEDIFRSSTFNTQTPGPLIVLPFTPTVHSRSKAAFGQLTYRVDPRLRVTFGARTTRDEKSGFDPLSGSLTGPGYTAHVESSKSNYRLAFDYDLRPAVMVYASLSTGYKAGGFNDTSGSAYLPENITSLEAGVKGRFLDNRLRLGAAVFRYDYKDMQLTSVVCTGSTAATCGALTTNASNATIDGVEVEGTWQATADDRINFSLATADGKFKSYTPDGVADWSGQQIDRAPAYNASLGYAHTFMFDSGASVVAKVGTRLNGAYFLSDSASASRYRQPSYRKSDISVTYTAAAQKFYVQAFARNLENTITIDSLVPGGFGIGAPRTIGLRAGTQF</sequence>
<reference evidence="15 16" key="1">
    <citation type="submission" date="2023-11" db="EMBL/GenBank/DDBJ databases">
        <title>MicrobeMod: A computational toolkit for identifying prokaryotic methylation and restriction-modification with nanopore sequencing.</title>
        <authorList>
            <person name="Crits-Christoph A."/>
            <person name="Kang S.C."/>
            <person name="Lee H."/>
            <person name="Ostrov N."/>
        </authorList>
    </citation>
    <scope>NUCLEOTIDE SEQUENCE [LARGE SCALE GENOMIC DNA]</scope>
    <source>
        <strain evidence="15 16">ATCC 25935</strain>
    </source>
</reference>
<keyword evidence="9 11" id="KW-0472">Membrane</keyword>
<evidence type="ECO:0000256" key="2">
    <source>
        <dbReference type="ARBA" id="ARBA00022448"/>
    </source>
</evidence>
<evidence type="ECO:0000256" key="9">
    <source>
        <dbReference type="ARBA" id="ARBA00023136"/>
    </source>
</evidence>
<gene>
    <name evidence="15" type="ORF">SR858_16360</name>
</gene>
<dbReference type="InterPro" id="IPR000531">
    <property type="entry name" value="Beta-barrel_TonB"/>
</dbReference>
<keyword evidence="6" id="KW-0408">Iron</keyword>
<evidence type="ECO:0000256" key="6">
    <source>
        <dbReference type="ARBA" id="ARBA00023004"/>
    </source>
</evidence>
<comment type="similarity">
    <text evidence="11 12">Belongs to the TonB-dependent receptor family.</text>
</comment>
<evidence type="ECO:0000256" key="4">
    <source>
        <dbReference type="ARBA" id="ARBA00022496"/>
    </source>
</evidence>
<comment type="subcellular location">
    <subcellularLocation>
        <location evidence="1 11">Cell outer membrane</location>
        <topology evidence="1 11">Multi-pass membrane protein</topology>
    </subcellularLocation>
</comment>
<dbReference type="InterPro" id="IPR039426">
    <property type="entry name" value="TonB-dep_rcpt-like"/>
</dbReference>
<keyword evidence="10 11" id="KW-0998">Cell outer membrane</keyword>
<keyword evidence="15" id="KW-0675">Receptor</keyword>
<keyword evidence="5 11" id="KW-0812">Transmembrane</keyword>
<dbReference type="PROSITE" id="PS52016">
    <property type="entry name" value="TONB_DEPENDENT_REC_3"/>
    <property type="match status" value="1"/>
</dbReference>
<evidence type="ECO:0000256" key="3">
    <source>
        <dbReference type="ARBA" id="ARBA00022452"/>
    </source>
</evidence>
<keyword evidence="7" id="KW-0406">Ion transport</keyword>
<evidence type="ECO:0000256" key="11">
    <source>
        <dbReference type="PROSITE-ProRule" id="PRU01360"/>
    </source>
</evidence>
<protein>
    <submittedName>
        <fullName evidence="15">TonB-dependent receptor</fullName>
    </submittedName>
</protein>
<dbReference type="PANTHER" id="PTHR32552">
    <property type="entry name" value="FERRICHROME IRON RECEPTOR-RELATED"/>
    <property type="match status" value="1"/>
</dbReference>
<keyword evidence="16" id="KW-1185">Reference proteome</keyword>
<evidence type="ECO:0000256" key="1">
    <source>
        <dbReference type="ARBA" id="ARBA00004571"/>
    </source>
</evidence>
<organism evidence="15 16">
    <name type="scientific">Duganella zoogloeoides</name>
    <dbReference type="NCBI Taxonomy" id="75659"/>
    <lineage>
        <taxon>Bacteria</taxon>
        <taxon>Pseudomonadati</taxon>
        <taxon>Pseudomonadota</taxon>
        <taxon>Betaproteobacteria</taxon>
        <taxon>Burkholderiales</taxon>
        <taxon>Oxalobacteraceae</taxon>
        <taxon>Telluria group</taxon>
        <taxon>Duganella</taxon>
    </lineage>
</organism>
<evidence type="ECO:0000256" key="12">
    <source>
        <dbReference type="RuleBase" id="RU003357"/>
    </source>
</evidence>
<accession>A0ABZ0XSJ3</accession>
<evidence type="ECO:0000313" key="15">
    <source>
        <dbReference type="EMBL" id="WQH02649.1"/>
    </source>
</evidence>
<dbReference type="Pfam" id="PF07715">
    <property type="entry name" value="Plug"/>
    <property type="match status" value="1"/>
</dbReference>